<dbReference type="Gene3D" id="3.40.50.12780">
    <property type="entry name" value="N-terminal domain of ligase-like"/>
    <property type="match status" value="3"/>
</dbReference>
<dbReference type="OrthoDB" id="69964at2759"/>
<dbReference type="Gene3D" id="3.30.300.30">
    <property type="match status" value="2"/>
</dbReference>
<dbReference type="PANTHER" id="PTHR22754">
    <property type="entry name" value="DISCO-INTERACTING PROTEIN 2 DIP2 -RELATED"/>
    <property type="match status" value="1"/>
</dbReference>
<feature type="transmembrane region" description="Helical" evidence="2">
    <location>
        <begin position="1392"/>
        <end position="1415"/>
    </location>
</feature>
<evidence type="ECO:0000313" key="4">
    <source>
        <dbReference type="EMBL" id="KAG2188156.1"/>
    </source>
</evidence>
<keyword evidence="2" id="KW-1133">Transmembrane helix</keyword>
<sequence>MEENLDVLPQYILEKLKSLQLELEDGDITQKGFDKKRQQILSPYAELMNRPSQTEDGQSVANDDETESYQQNQDEIERERQLVEQELGPEPSAADVDDFLDFLPSPTRTPAMDFMEAKTEHSPANPAIDRDLRPSQSMNNMSSSSSVNDLKKSLSSDGVAVDQQQIFSRPLPVPPLGSGNMGRGRPPPELSINIPGRPPPFGRPPPNASMMGRPPSNQFTTFPPNVRPPNYRPGQPNPPYAARPPGMYANLPGQPMPLRPMGSINHRPMPPPQGPGYNSYAQPVPQPPGVRPRNWMPPSDGPRKRRSIDMVQERMEGAGLAKSSTIRTVDPNSQRGDWDTQSVRSVNRSSVGHNRSPSMVSTISAAQFASPTTARPTDNRFSHRRSTSGSSGRYSSNGMVPNFRALEPPPQPLTNLGHLSPHVLMQLAGHQMLPLEPREVPPGILDVNGHTEMSCFSSIAEILRHRALNTGRNVAFTTLDPKGKEVASLTWEKVNARAEKVAHVIRQKSGLNHGDRAALIYRKSEILDFIVALLGCFLAGVVAVPINAAEEMAELSFILSSTNVYLALTTDYNLRAFTKDLQSRQQEFPPNIEWWKTNEFGSWYPKSKGGSDYPEITLPDLAYIEYSKAPNGELKGVAISHRTIMAQCNAYKAAISPSEPQANGRPAFTGPDTVVSYLEPRQQVGLIIGILCSVFSGNSTVLVSSTVMDSAAIWINILSRYRATIATADYTALQGVTRQFGFNRAEVMNYNKKQPADLSSLRLLLIDTLIVDSETDVHIAENLLLPLGVADPLQVVCAMSSLPEHGGMILSLRDYLGPAKLEEVVSNDKPDKDGQSMSIRWITAEGSSRDYWECLLDREALKDNRIVVLATGADVQEQLPTTKAVLATAFGFAMPEATIAVVDPETTALCAPETIGEIWVDSPSLSGGFWALPKHTEAIFHARPLLIPPDTLYPEPYDQEFLRTGLLGATVGGRIVVFGLYEDRVRQQKLGADIGIDEVHFTTDLVKTVLKRVTVENCAIFEVMVNGEHLPVVVCESNFPKEDLARLAESVSDVLLEDHGLRVFTVLVCPINAIPRHFKHGRKHIHTMQCKKAYEMGRLNPIHVKIDVDRTIFSVPKREETAASASVWRTSVAAYDEAIRRGLIYGGGLPQHTGMESVREVIDERTGFDLSKFTNIVDILLWRTAVHPEETAYISLENKGKETKAYTWRKINGKIASTTYYLTKKGLRTPSRALIVIPFGIEFIQAIYACLVLGVVPIPVEPMELQRIKQDTSVLLNVAMDHGVSHILVNSVTDELFKNKQVAMLWRQFSGRGTKMPEVVNISKMSKYGKLLGKESGYTVKREWLSPDYVAMITVSHTPDMVRQSARFNHQVIIAQCQTQKITCQMRSQRGIVANSLCGFSGLGLLMAAFCGVYVGSPTLLLNSTEYFQSSVMFFEWLQRLKVKDTVTTYPLLQYAMNHITTGEHRKFTLQNVQNLMISSDGRPKPHFYHQMLKYFHANRLSKETVNNVYSNSMNPMITTRSYMLMEPITLLIDLVSLRRGIVRVLPPEEETLGILLHDSGIVPSTTMIAIVNPETRIVCPANVVGEIWVVSTANVNGFTEEDQKTHESKFNASIQGGDPRISYARTGDLGFLWPVQRRVGSLNPNVEEGQCLFVLGKLDETFEVNGAMYFPQDVEASIERCHPSIPPGGAIAFQSVNETVTIVAVKSAEAALSVVPSVVNAVLQEHMFLIDTIVIVSQGNLPKTRMGDKQRGKAFVAYMEKSLPALHVRRITNQNSPLELPSHSGSVYNFDDAASFMSRRRSIKSGVSGPDQTAKDDGTLGDGYVASPTQSQFELPHIESPGALELDHDLHHG</sequence>
<dbReference type="InterPro" id="IPR025110">
    <property type="entry name" value="AMP-bd_C"/>
</dbReference>
<feature type="region of interest" description="Disordered" evidence="1">
    <location>
        <begin position="1802"/>
        <end position="1828"/>
    </location>
</feature>
<dbReference type="Pfam" id="PF23024">
    <property type="entry name" value="AMP-dom_DIP2-like"/>
    <property type="match status" value="1"/>
</dbReference>
<dbReference type="Proteomes" id="UP000612746">
    <property type="component" value="Unassembled WGS sequence"/>
</dbReference>
<keyword evidence="2" id="KW-0812">Transmembrane</keyword>
<dbReference type="InterPro" id="IPR042099">
    <property type="entry name" value="ANL_N_sf"/>
</dbReference>
<feature type="compositionally biased region" description="Low complexity" evidence="1">
    <location>
        <begin position="387"/>
        <end position="397"/>
    </location>
</feature>
<proteinExistence type="predicted"/>
<dbReference type="InterPro" id="IPR045851">
    <property type="entry name" value="AMP-bd_C_sf"/>
</dbReference>
<dbReference type="InterPro" id="IPR056881">
    <property type="entry name" value="Mug62_dom"/>
</dbReference>
<dbReference type="Pfam" id="PF06464">
    <property type="entry name" value="DMAP_binding"/>
    <property type="match status" value="1"/>
</dbReference>
<dbReference type="PANTHER" id="PTHR22754:SF32">
    <property type="entry name" value="DISCO-INTERACTING PROTEIN 2"/>
    <property type="match status" value="1"/>
</dbReference>
<name>A0A8H7Q988_9FUNG</name>
<feature type="compositionally biased region" description="Polar residues" evidence="1">
    <location>
        <begin position="322"/>
        <end position="376"/>
    </location>
</feature>
<feature type="domain" description="DMAP1-binding" evidence="3">
    <location>
        <begin position="4"/>
        <end position="111"/>
    </location>
</feature>
<evidence type="ECO:0000313" key="5">
    <source>
        <dbReference type="Proteomes" id="UP000612746"/>
    </source>
</evidence>
<reference evidence="4" key="1">
    <citation type="submission" date="2020-12" db="EMBL/GenBank/DDBJ databases">
        <title>Metabolic potential, ecology and presence of endohyphal bacteria is reflected in genomic diversity of Mucoromycotina.</title>
        <authorList>
            <person name="Muszewska A."/>
            <person name="Okrasinska A."/>
            <person name="Steczkiewicz K."/>
            <person name="Drgas O."/>
            <person name="Orlowska M."/>
            <person name="Perlinska-Lenart U."/>
            <person name="Aleksandrzak-Piekarczyk T."/>
            <person name="Szatraj K."/>
            <person name="Zielenkiewicz U."/>
            <person name="Pilsyk S."/>
            <person name="Malc E."/>
            <person name="Mieczkowski P."/>
            <person name="Kruszewska J.S."/>
            <person name="Biernat P."/>
            <person name="Pawlowska J."/>
        </authorList>
    </citation>
    <scope>NUCLEOTIDE SEQUENCE</scope>
    <source>
        <strain evidence="4">WA0000051536</strain>
    </source>
</reference>
<feature type="compositionally biased region" description="Basic and acidic residues" evidence="1">
    <location>
        <begin position="307"/>
        <end position="316"/>
    </location>
</feature>
<dbReference type="GO" id="GO:0005829">
    <property type="term" value="C:cytosol"/>
    <property type="evidence" value="ECO:0007669"/>
    <property type="project" value="TreeGrafter"/>
</dbReference>
<dbReference type="EMBL" id="JAEPRA010000002">
    <property type="protein sequence ID" value="KAG2188156.1"/>
    <property type="molecule type" value="Genomic_DNA"/>
</dbReference>
<dbReference type="SUPFAM" id="SSF56801">
    <property type="entry name" value="Acetyl-CoA synthetase-like"/>
    <property type="match status" value="2"/>
</dbReference>
<feature type="compositionally biased region" description="Pro residues" evidence="1">
    <location>
        <begin position="196"/>
        <end position="207"/>
    </location>
</feature>
<dbReference type="Pfam" id="PF00501">
    <property type="entry name" value="AMP-binding"/>
    <property type="match status" value="2"/>
</dbReference>
<evidence type="ECO:0000256" key="2">
    <source>
        <dbReference type="SAM" id="Phobius"/>
    </source>
</evidence>
<feature type="compositionally biased region" description="Low complexity" evidence="1">
    <location>
        <begin position="135"/>
        <end position="148"/>
    </location>
</feature>
<accession>A0A8H7Q988</accession>
<feature type="compositionally biased region" description="Pro residues" evidence="1">
    <location>
        <begin position="225"/>
        <end position="240"/>
    </location>
</feature>
<evidence type="ECO:0000256" key="1">
    <source>
        <dbReference type="SAM" id="MobiDB-lite"/>
    </source>
</evidence>
<feature type="region of interest" description="Disordered" evidence="1">
    <location>
        <begin position="269"/>
        <end position="397"/>
    </location>
</feature>
<feature type="transmembrane region" description="Helical" evidence="2">
    <location>
        <begin position="1233"/>
        <end position="1260"/>
    </location>
</feature>
<gene>
    <name evidence="4" type="ORF">INT44_000907</name>
</gene>
<evidence type="ECO:0000259" key="3">
    <source>
        <dbReference type="PROSITE" id="PS51912"/>
    </source>
</evidence>
<feature type="compositionally biased region" description="Polar residues" evidence="1">
    <location>
        <begin position="50"/>
        <end position="61"/>
    </location>
</feature>
<keyword evidence="5" id="KW-1185">Reference proteome</keyword>
<feature type="region of interest" description="Disordered" evidence="1">
    <location>
        <begin position="45"/>
        <end position="240"/>
    </location>
</feature>
<organism evidence="4 5">
    <name type="scientific">Umbelopsis vinacea</name>
    <dbReference type="NCBI Taxonomy" id="44442"/>
    <lineage>
        <taxon>Eukaryota</taxon>
        <taxon>Fungi</taxon>
        <taxon>Fungi incertae sedis</taxon>
        <taxon>Mucoromycota</taxon>
        <taxon>Mucoromycotina</taxon>
        <taxon>Umbelopsidomycetes</taxon>
        <taxon>Umbelopsidales</taxon>
        <taxon>Umbelopsidaceae</taxon>
        <taxon>Umbelopsis</taxon>
    </lineage>
</organism>
<dbReference type="InterPro" id="IPR010506">
    <property type="entry name" value="DMAP1-bd"/>
</dbReference>
<dbReference type="Pfam" id="PF24919">
    <property type="entry name" value="Mug62"/>
    <property type="match status" value="1"/>
</dbReference>
<keyword evidence="2" id="KW-0472">Membrane</keyword>
<comment type="caution">
    <text evidence="4">The sequence shown here is derived from an EMBL/GenBank/DDBJ whole genome shotgun (WGS) entry which is preliminary data.</text>
</comment>
<dbReference type="InterPro" id="IPR000873">
    <property type="entry name" value="AMP-dep_synth/lig_dom"/>
</dbReference>
<dbReference type="SMART" id="SM01137">
    <property type="entry name" value="DMAP_binding"/>
    <property type="match status" value="1"/>
</dbReference>
<protein>
    <recommendedName>
        <fullName evidence="3">DMAP1-binding domain-containing protein</fullName>
    </recommendedName>
</protein>
<dbReference type="PROSITE" id="PS51912">
    <property type="entry name" value="DMAP1_BIND"/>
    <property type="match status" value="1"/>
</dbReference>